<keyword evidence="2" id="KW-1185">Reference proteome</keyword>
<accession>A0A8B6DQ89</accession>
<dbReference type="EMBL" id="UYJE01003930">
    <property type="protein sequence ID" value="VDI23496.1"/>
    <property type="molecule type" value="Genomic_DNA"/>
</dbReference>
<comment type="caution">
    <text evidence="1">The sequence shown here is derived from an EMBL/GenBank/DDBJ whole genome shotgun (WGS) entry which is preliminary data.</text>
</comment>
<protein>
    <recommendedName>
        <fullName evidence="3">LRAT domain-containing protein</fullName>
    </recommendedName>
</protein>
<organism evidence="1 2">
    <name type="scientific">Mytilus galloprovincialis</name>
    <name type="common">Mediterranean mussel</name>
    <dbReference type="NCBI Taxonomy" id="29158"/>
    <lineage>
        <taxon>Eukaryota</taxon>
        <taxon>Metazoa</taxon>
        <taxon>Spiralia</taxon>
        <taxon>Lophotrochozoa</taxon>
        <taxon>Mollusca</taxon>
        <taxon>Bivalvia</taxon>
        <taxon>Autobranchia</taxon>
        <taxon>Pteriomorphia</taxon>
        <taxon>Mytilida</taxon>
        <taxon>Mytiloidea</taxon>
        <taxon>Mytilidae</taxon>
        <taxon>Mytilinae</taxon>
        <taxon>Mytilus</taxon>
    </lineage>
</organism>
<dbReference type="AlphaFoldDB" id="A0A8B6DQ89"/>
<dbReference type="Gene3D" id="3.90.1720.10">
    <property type="entry name" value="endopeptidase domain like (from Nostoc punctiforme)"/>
    <property type="match status" value="1"/>
</dbReference>
<sequence>MTNRNKFKKGFSIPVNMFSKDKTDLLNFSPTSQYACTKCIKYRRIKNIDEVQVGDHICFERDMKFYHAILSNITTVPDSNRVQMHIVHASRSNEISLVKSLFGKDFKQQDVVAQDVLPEFDIATVGLHIVQYGRQTYANEKILKRALALVEKTLGGQVVPVGSLSSQKIRPEAHFRQHAPDVTSAHFATWCATGESFSFDAKEKRKMIKYTKKENGISMFLELFSDEDPVQQITETHQQQLLCDSCFLTELIRLTNDQKSPEKTYRLISANGIAWTNERKIPSGLYRVKYKPMSNEVVIKIKRYNSKFKRLALVVKIETFVFNLTPGQKCSTDCEVKYKFPYPFWKIPERNDARF</sequence>
<proteinExistence type="predicted"/>
<dbReference type="Proteomes" id="UP000596742">
    <property type="component" value="Unassembled WGS sequence"/>
</dbReference>
<reference evidence="1" key="1">
    <citation type="submission" date="2018-11" db="EMBL/GenBank/DDBJ databases">
        <authorList>
            <person name="Alioto T."/>
            <person name="Alioto T."/>
        </authorList>
    </citation>
    <scope>NUCLEOTIDE SEQUENCE</scope>
</reference>
<name>A0A8B6DQ89_MYTGA</name>
<gene>
    <name evidence="1" type="ORF">MGAL_10B058468</name>
</gene>
<evidence type="ECO:0000313" key="2">
    <source>
        <dbReference type="Proteomes" id="UP000596742"/>
    </source>
</evidence>
<evidence type="ECO:0008006" key="3">
    <source>
        <dbReference type="Google" id="ProtNLM"/>
    </source>
</evidence>
<evidence type="ECO:0000313" key="1">
    <source>
        <dbReference type="EMBL" id="VDI23496.1"/>
    </source>
</evidence>
<dbReference type="OrthoDB" id="6047220at2759"/>